<name>A0A2N3YFV6_9MICO</name>
<sequence length="884" mass="95094">MSRRALAAKLGHPDTSAGIPEARWMRAMTFEALVRHERFVFELLTTAVGRLRLARPEAVRRASGRVSVEATATALQQAHLKAVHEEVATMVTSLAVPFAGMESVAGATPVKPDFAIVAPRYVLGDDGTEVEGHGTPTGSWLIMGDAKDYERVRSRIDDQRMLKGFLQVALGAASAQAWSKVPSGMAVHSWGALAVPRNAFLQPEAIVDCLDDHRTEVMDRVRERQEVLDARGDHVVAEAKLPGWVAHLEAVYDPATCPSCAMFAHCRSEVRASEDPVARLVELGVPPAQRPGLIGLVDGTGAVAPSAPASSVASLTATVSGLPQPTRQRRTDPVGLPGTVNVVIAKSDAAALGIHGISLRDGEGGGRPWSTTVFEDPQAPATRLEVMSQIGHALDAALDAVAPSGEPIHLVMPDTVTADVLVSIADSLAGVEISRLRWERDVQEGRTPLTFGGEPATVPAALTLHQRLAVSFLLEADRSRAVTLRSALVDVRRVLAAHVVPGGPGPDALRLDYLVRWAEATVPLDHRVVSDDVADSEHTPGARLSNRRSDAIHAVSRRGQKERSDDDPAAYHALVREELAFKAAVLDRAAAILETLEVSRLRVVHRALEADAQAVWLRRWELHASDLVRFGRVPWWWRNDQVDQLDKDSALATQLAALGNPQAARDMATTAGTRQVALATITQQVPLRVRVHSRRIKDGSTIHMAHGPLGASVELETTTLKVQKGSFKFGQQWVGTLSADDQTEVDGSLLWAVTLPSLFPVGSEIVVLDGEWVSGTFRSGHEIAVARPSLDQTSSPREACADGDYALDPASHQWCCRPHEEAEAEFSDDLAARRANGELNPQAWPPVIDEDHFDTVASGSPTETDAADESVPARPPGLTIDDLD</sequence>
<keyword evidence="3" id="KW-1185">Reference proteome</keyword>
<comment type="caution">
    <text evidence="2">The sequence shown here is derived from an EMBL/GenBank/DDBJ whole genome shotgun (WGS) entry which is preliminary data.</text>
</comment>
<dbReference type="Proteomes" id="UP000233781">
    <property type="component" value="Unassembled WGS sequence"/>
</dbReference>
<dbReference type="AlphaFoldDB" id="A0A2N3YFV6"/>
<evidence type="ECO:0000313" key="3">
    <source>
        <dbReference type="Proteomes" id="UP000233781"/>
    </source>
</evidence>
<accession>A0A2N3YFV6</accession>
<reference evidence="2 3" key="1">
    <citation type="submission" date="2017-12" db="EMBL/GenBank/DDBJ databases">
        <title>Sequencing the genomes of 1000 Actinobacteria strains.</title>
        <authorList>
            <person name="Klenk H.-P."/>
        </authorList>
    </citation>
    <scope>NUCLEOTIDE SEQUENCE [LARGE SCALE GENOMIC DNA]</scope>
    <source>
        <strain evidence="2 3">DSM 12806</strain>
    </source>
</reference>
<gene>
    <name evidence="2" type="ORF">ATL31_0527</name>
</gene>
<feature type="region of interest" description="Disordered" evidence="1">
    <location>
        <begin position="852"/>
        <end position="884"/>
    </location>
</feature>
<protein>
    <submittedName>
        <fullName evidence="2">Uncharacterized protein</fullName>
    </submittedName>
</protein>
<proteinExistence type="predicted"/>
<evidence type="ECO:0000256" key="1">
    <source>
        <dbReference type="SAM" id="MobiDB-lite"/>
    </source>
</evidence>
<dbReference type="EMBL" id="PJNE01000001">
    <property type="protein sequence ID" value="PKW25728.1"/>
    <property type="molecule type" value="Genomic_DNA"/>
</dbReference>
<feature type="region of interest" description="Disordered" evidence="1">
    <location>
        <begin position="532"/>
        <end position="567"/>
    </location>
</feature>
<evidence type="ECO:0000313" key="2">
    <source>
        <dbReference type="EMBL" id="PKW25728.1"/>
    </source>
</evidence>
<organism evidence="2 3">
    <name type="scientific">Phycicoccus duodecadis</name>
    <dbReference type="NCBI Taxonomy" id="173053"/>
    <lineage>
        <taxon>Bacteria</taxon>
        <taxon>Bacillati</taxon>
        <taxon>Actinomycetota</taxon>
        <taxon>Actinomycetes</taxon>
        <taxon>Micrococcales</taxon>
        <taxon>Intrasporangiaceae</taxon>
        <taxon>Phycicoccus</taxon>
    </lineage>
</organism>